<accession>A0A544W4I6</accession>
<evidence type="ECO:0000313" key="1">
    <source>
        <dbReference type="EMBL" id="TQR87145.1"/>
    </source>
</evidence>
<dbReference type="InterPro" id="IPR012659">
    <property type="entry name" value="CHP02444"/>
</dbReference>
<evidence type="ECO:0000313" key="2">
    <source>
        <dbReference type="Proteomes" id="UP000315759"/>
    </source>
</evidence>
<sequence>MSDFALAVYAADGVSAACLTLQDRLDVDVNVVLFAAYVGAVRAESLTDAGLVAALDRIGGWHREVVLPLRSVRRRLKGETSPAAAQLRADLQRLEIDAEMVELAELGGLAADEARPSASGTSTERAAAAIGTVLGDELDDEMLAAVGVIASASASWSARSG</sequence>
<organism evidence="1 2">
    <name type="scientific">Mycolicibacterium hodleri</name>
    <dbReference type="NCBI Taxonomy" id="49897"/>
    <lineage>
        <taxon>Bacteria</taxon>
        <taxon>Bacillati</taxon>
        <taxon>Actinomycetota</taxon>
        <taxon>Actinomycetes</taxon>
        <taxon>Mycobacteriales</taxon>
        <taxon>Mycobacteriaceae</taxon>
        <taxon>Mycolicibacterium</taxon>
    </lineage>
</organism>
<comment type="caution">
    <text evidence="1">The sequence shown here is derived from an EMBL/GenBank/DDBJ whole genome shotgun (WGS) entry which is preliminary data.</text>
</comment>
<gene>
    <name evidence="1" type="ORF">D8S82_08355</name>
</gene>
<reference evidence="1 2" key="1">
    <citation type="submission" date="2018-10" db="EMBL/GenBank/DDBJ databases">
        <title>Draft genome of Mycobacterium hodleri strain B.</title>
        <authorList>
            <person name="Amande T.J."/>
            <person name="Mcgenity T.J."/>
        </authorList>
    </citation>
    <scope>NUCLEOTIDE SEQUENCE [LARGE SCALE GENOMIC DNA]</scope>
    <source>
        <strain evidence="1 2">B</strain>
    </source>
</reference>
<dbReference type="EMBL" id="VIFX01000008">
    <property type="protein sequence ID" value="TQR87145.1"/>
    <property type="molecule type" value="Genomic_DNA"/>
</dbReference>
<keyword evidence="2" id="KW-1185">Reference proteome</keyword>
<name>A0A544W4I6_9MYCO</name>
<dbReference type="AlphaFoldDB" id="A0A544W4I6"/>
<protein>
    <submittedName>
        <fullName evidence="1">TIGR02444 family protein</fullName>
    </submittedName>
</protein>
<dbReference type="Proteomes" id="UP000315759">
    <property type="component" value="Unassembled WGS sequence"/>
</dbReference>
<proteinExistence type="predicted"/>
<dbReference type="Pfam" id="PF09523">
    <property type="entry name" value="DUF2390"/>
    <property type="match status" value="1"/>
</dbReference>
<dbReference type="NCBIfam" id="TIGR02444">
    <property type="entry name" value="TIGR02444 family protein"/>
    <property type="match status" value="1"/>
</dbReference>